<dbReference type="KEGG" id="sfic:EIZ62_12615"/>
<protein>
    <submittedName>
        <fullName evidence="4">Peptidase</fullName>
    </submittedName>
</protein>
<evidence type="ECO:0000256" key="3">
    <source>
        <dbReference type="SAM" id="SignalP"/>
    </source>
</evidence>
<reference evidence="4 5" key="1">
    <citation type="submission" date="2018-12" db="EMBL/GenBank/DDBJ databases">
        <title>Complete genome sequence of Streptomyces ficellus NRRL8067, the producer of ficellomycin, feldamycin and nojirimycin.</title>
        <authorList>
            <person name="Zhang H."/>
            <person name="Yue R."/>
            <person name="Liu Y."/>
            <person name="Li M."/>
            <person name="Mu H."/>
            <person name="Zhang J."/>
        </authorList>
    </citation>
    <scope>NUCLEOTIDE SEQUENCE [LARGE SCALE GENOMIC DNA]</scope>
    <source>
        <strain evidence="4 5">NRRL 8067</strain>
    </source>
</reference>
<feature type="chain" id="PRO_5026200410" evidence="3">
    <location>
        <begin position="28"/>
        <end position="569"/>
    </location>
</feature>
<sequence>MRRVSSTLAAAGLLAGAVLSAAPGAYAADEPVLALGGPAEVALRPHPATGAPQRTTIDVTVDHPAEDAEEGGFEGEYTVTFDLSGLTGVADVRFGETGSSHCTITGTTGTCTDAFGVPPGRSSVAELELTAAKGAEPGATGDLDVTGKAEGATFTAFTSRVTVGGPDLVMHPLALKGDVEPGQVQDAPLSFTNAGTADADGVRLTLRSTHGLGYTQRYANCDYATGTRGWTEAVCDFPGTFEAGATYTLAEPIGLKMAPHAYRETFLHRVEELGATRRAAHEAGRAGAAGGTGPELTLWKAPATARALDLDPLDNQQEFDFRAENTADFAAYGETITATAGQTVEARVGFRNEGPAWIGNVRSGEPVATVDVTVPAGATVTAKPAGCAPRTAEGGHREEPLGAPRYVCDTSIMVFEDEDVTLPFELRIDKVVPDARGAVTVRDQYPSRPRLGFDPEAANNTAQLVLNPADTGSDTTGGTTAGGSTSGSTSGTATGGTAAGGATTGGTTTAGTGSTSGTTGSTTGSAATTQTGGLASTGSAALPVAAGAAALVVAGAAAVAVTRRRAGAS</sequence>
<feature type="region of interest" description="Disordered" evidence="1">
    <location>
        <begin position="467"/>
        <end position="527"/>
    </location>
</feature>
<evidence type="ECO:0000313" key="4">
    <source>
        <dbReference type="EMBL" id="QGV78997.1"/>
    </source>
</evidence>
<name>A0A6I6FDD9_9ACTN</name>
<feature type="compositionally biased region" description="Gly residues" evidence="1">
    <location>
        <begin position="493"/>
        <end position="504"/>
    </location>
</feature>
<evidence type="ECO:0000256" key="1">
    <source>
        <dbReference type="SAM" id="MobiDB-lite"/>
    </source>
</evidence>
<keyword evidence="3" id="KW-0732">Signal</keyword>
<dbReference type="RefSeq" id="WP_156692785.1">
    <property type="nucleotide sequence ID" value="NZ_CP034279.1"/>
</dbReference>
<organism evidence="4 5">
    <name type="scientific">Streptomyces ficellus</name>
    <dbReference type="NCBI Taxonomy" id="1977088"/>
    <lineage>
        <taxon>Bacteria</taxon>
        <taxon>Bacillati</taxon>
        <taxon>Actinomycetota</taxon>
        <taxon>Actinomycetes</taxon>
        <taxon>Kitasatosporales</taxon>
        <taxon>Streptomycetaceae</taxon>
        <taxon>Streptomyces</taxon>
    </lineage>
</organism>
<keyword evidence="2" id="KW-0812">Transmembrane</keyword>
<feature type="signal peptide" evidence="3">
    <location>
        <begin position="1"/>
        <end position="27"/>
    </location>
</feature>
<feature type="compositionally biased region" description="Low complexity" evidence="1">
    <location>
        <begin position="505"/>
        <end position="527"/>
    </location>
</feature>
<dbReference type="Proteomes" id="UP000422572">
    <property type="component" value="Chromosome"/>
</dbReference>
<keyword evidence="2" id="KW-0472">Membrane</keyword>
<keyword evidence="2" id="KW-1133">Transmembrane helix</keyword>
<evidence type="ECO:0000313" key="5">
    <source>
        <dbReference type="Proteomes" id="UP000422572"/>
    </source>
</evidence>
<gene>
    <name evidence="4" type="ORF">EIZ62_12615</name>
</gene>
<feature type="transmembrane region" description="Helical" evidence="2">
    <location>
        <begin position="540"/>
        <end position="561"/>
    </location>
</feature>
<dbReference type="AlphaFoldDB" id="A0A6I6FDD9"/>
<dbReference type="OrthoDB" id="4218847at2"/>
<evidence type="ECO:0000256" key="2">
    <source>
        <dbReference type="SAM" id="Phobius"/>
    </source>
</evidence>
<accession>A0A6I6FDD9</accession>
<dbReference type="EMBL" id="CP034279">
    <property type="protein sequence ID" value="QGV78997.1"/>
    <property type="molecule type" value="Genomic_DNA"/>
</dbReference>
<keyword evidence="5" id="KW-1185">Reference proteome</keyword>
<proteinExistence type="predicted"/>